<keyword evidence="2" id="KW-1185">Reference proteome</keyword>
<sequence>MSRSLSLPITVGNRVLTMRIGGREKKVRLG</sequence>
<dbReference type="EMBL" id="VSRR010021410">
    <property type="protein sequence ID" value="MPC63916.1"/>
    <property type="molecule type" value="Genomic_DNA"/>
</dbReference>
<reference evidence="1 2" key="1">
    <citation type="submission" date="2019-05" db="EMBL/GenBank/DDBJ databases">
        <title>Another draft genome of Portunus trituberculatus and its Hox gene families provides insights of decapod evolution.</title>
        <authorList>
            <person name="Jeong J.-H."/>
            <person name="Song I."/>
            <person name="Kim S."/>
            <person name="Choi T."/>
            <person name="Kim D."/>
            <person name="Ryu S."/>
            <person name="Kim W."/>
        </authorList>
    </citation>
    <scope>NUCLEOTIDE SEQUENCE [LARGE SCALE GENOMIC DNA]</scope>
    <source>
        <tissue evidence="1">Muscle</tissue>
    </source>
</reference>
<comment type="caution">
    <text evidence="1">The sequence shown here is derived from an EMBL/GenBank/DDBJ whole genome shotgun (WGS) entry which is preliminary data.</text>
</comment>
<dbReference type="Proteomes" id="UP000324222">
    <property type="component" value="Unassembled WGS sequence"/>
</dbReference>
<evidence type="ECO:0000313" key="1">
    <source>
        <dbReference type="EMBL" id="MPC63916.1"/>
    </source>
</evidence>
<protein>
    <submittedName>
        <fullName evidence="1">Uncharacterized protein</fullName>
    </submittedName>
</protein>
<proteinExistence type="predicted"/>
<evidence type="ECO:0000313" key="2">
    <source>
        <dbReference type="Proteomes" id="UP000324222"/>
    </source>
</evidence>
<accession>A0A5B7H227</accession>
<organism evidence="1 2">
    <name type="scientific">Portunus trituberculatus</name>
    <name type="common">Swimming crab</name>
    <name type="synonym">Neptunus trituberculatus</name>
    <dbReference type="NCBI Taxonomy" id="210409"/>
    <lineage>
        <taxon>Eukaryota</taxon>
        <taxon>Metazoa</taxon>
        <taxon>Ecdysozoa</taxon>
        <taxon>Arthropoda</taxon>
        <taxon>Crustacea</taxon>
        <taxon>Multicrustacea</taxon>
        <taxon>Malacostraca</taxon>
        <taxon>Eumalacostraca</taxon>
        <taxon>Eucarida</taxon>
        <taxon>Decapoda</taxon>
        <taxon>Pleocyemata</taxon>
        <taxon>Brachyura</taxon>
        <taxon>Eubrachyura</taxon>
        <taxon>Portunoidea</taxon>
        <taxon>Portunidae</taxon>
        <taxon>Portuninae</taxon>
        <taxon>Portunus</taxon>
    </lineage>
</organism>
<gene>
    <name evidence="1" type="ORF">E2C01_058023</name>
</gene>
<name>A0A5B7H227_PORTR</name>
<dbReference type="AlphaFoldDB" id="A0A5B7H227"/>